<feature type="region of interest" description="Disordered" evidence="1">
    <location>
        <begin position="1"/>
        <end position="22"/>
    </location>
</feature>
<dbReference type="EMBL" id="QSON01000005">
    <property type="protein sequence ID" value="RGJ04612.1"/>
    <property type="molecule type" value="Genomic_DNA"/>
</dbReference>
<evidence type="ECO:0000313" key="3">
    <source>
        <dbReference type="Proteomes" id="UP000263014"/>
    </source>
</evidence>
<dbReference type="Proteomes" id="UP000263014">
    <property type="component" value="Unassembled WGS sequence"/>
</dbReference>
<accession>A0A374P9P4</accession>
<dbReference type="AlphaFoldDB" id="A0A374P9P4"/>
<protein>
    <recommendedName>
        <fullName evidence="4">Alternate 30S ribosomal protein S14</fullName>
    </recommendedName>
</protein>
<organism evidence="2 3">
    <name type="scientific">Hungatella hathewayi</name>
    <dbReference type="NCBI Taxonomy" id="154046"/>
    <lineage>
        <taxon>Bacteria</taxon>
        <taxon>Bacillati</taxon>
        <taxon>Bacillota</taxon>
        <taxon>Clostridia</taxon>
        <taxon>Lachnospirales</taxon>
        <taxon>Lachnospiraceae</taxon>
        <taxon>Hungatella</taxon>
    </lineage>
</organism>
<evidence type="ECO:0000313" key="2">
    <source>
        <dbReference type="EMBL" id="RGJ04612.1"/>
    </source>
</evidence>
<comment type="caution">
    <text evidence="2">The sequence shown here is derived from an EMBL/GenBank/DDBJ whole genome shotgun (WGS) entry which is preliminary data.</text>
</comment>
<proteinExistence type="predicted"/>
<feature type="compositionally biased region" description="Basic and acidic residues" evidence="1">
    <location>
        <begin position="1"/>
        <end position="11"/>
    </location>
</feature>
<dbReference type="RefSeq" id="WP_117631723.1">
    <property type="nucleotide sequence ID" value="NZ_QSON01000005.1"/>
</dbReference>
<dbReference type="SUPFAM" id="SSF57716">
    <property type="entry name" value="Glucocorticoid receptor-like (DNA-binding domain)"/>
    <property type="match status" value="1"/>
</dbReference>
<evidence type="ECO:0000256" key="1">
    <source>
        <dbReference type="SAM" id="MobiDB-lite"/>
    </source>
</evidence>
<evidence type="ECO:0008006" key="4">
    <source>
        <dbReference type="Google" id="ProtNLM"/>
    </source>
</evidence>
<reference evidence="2 3" key="1">
    <citation type="submission" date="2018-08" db="EMBL/GenBank/DDBJ databases">
        <title>A genome reference for cultivated species of the human gut microbiota.</title>
        <authorList>
            <person name="Zou Y."/>
            <person name="Xue W."/>
            <person name="Luo G."/>
        </authorList>
    </citation>
    <scope>NUCLEOTIDE SEQUENCE [LARGE SCALE GENOMIC DNA]</scope>
    <source>
        <strain evidence="2 3">TM09-12</strain>
    </source>
</reference>
<gene>
    <name evidence="2" type="ORF">DXD79_11800</name>
</gene>
<sequence length="272" mass="31536">MAKESKAEKLKRQQKTTEQYGDQRLKIKAERDYASLAMLPRDASVVSPQNRGWISGHPPGQRRRYGRVRVLFRKLTCQGVLSVIRNLLPERTMQQNCMNCVLEQWNQYEEAVKRRAVQNRRITELQKLIGEVPVAQPSDRQFIDTCSRKAEAESRRMAMNCELMVIERNIKLFHTTLSSLDKPVCPISDQLVCSTDKTEVREEVSAALQNNHLLRSSLKERIESQNTIIQECIAEEQNYVSQKAAYEQYRSWITELDIYNNNLTVIPPEPIV</sequence>
<name>A0A374P9P4_9FIRM</name>